<comment type="similarity">
    <text evidence="1">Belongs to the LysR transcriptional regulatory family.</text>
</comment>
<dbReference type="InterPro" id="IPR036390">
    <property type="entry name" value="WH_DNA-bd_sf"/>
</dbReference>
<dbReference type="FunFam" id="1.10.10.10:FF:000001">
    <property type="entry name" value="LysR family transcriptional regulator"/>
    <property type="match status" value="1"/>
</dbReference>
<dbReference type="Gene3D" id="1.10.10.10">
    <property type="entry name" value="Winged helix-like DNA-binding domain superfamily/Winged helix DNA-binding domain"/>
    <property type="match status" value="1"/>
</dbReference>
<dbReference type="AlphaFoldDB" id="A0A158KVL5"/>
<keyword evidence="7" id="KW-1185">Reference proteome</keyword>
<evidence type="ECO:0000256" key="1">
    <source>
        <dbReference type="ARBA" id="ARBA00009437"/>
    </source>
</evidence>
<dbReference type="InterPro" id="IPR050950">
    <property type="entry name" value="HTH-type_LysR_regulators"/>
</dbReference>
<keyword evidence="2" id="KW-0805">Transcription regulation</keyword>
<protein>
    <submittedName>
        <fullName evidence="6">DNA-binding transcriptional regulator CynR</fullName>
    </submittedName>
</protein>
<accession>A0A158KVL5</accession>
<dbReference type="PANTHER" id="PTHR30419:SF8">
    <property type="entry name" value="NITROGEN ASSIMILATION TRANSCRIPTIONAL ACTIVATOR-RELATED"/>
    <property type="match status" value="1"/>
</dbReference>
<dbReference type="PANTHER" id="PTHR30419">
    <property type="entry name" value="HTH-TYPE TRANSCRIPTIONAL REGULATOR YBHD"/>
    <property type="match status" value="1"/>
</dbReference>
<evidence type="ECO:0000313" key="6">
    <source>
        <dbReference type="EMBL" id="SAL84763.1"/>
    </source>
</evidence>
<dbReference type="GO" id="GO:0003677">
    <property type="term" value="F:DNA binding"/>
    <property type="evidence" value="ECO:0007669"/>
    <property type="project" value="UniProtKB-KW"/>
</dbReference>
<evidence type="ECO:0000256" key="2">
    <source>
        <dbReference type="ARBA" id="ARBA00023015"/>
    </source>
</evidence>
<sequence length="315" mass="34619">MLLRHIRYLIAVAEQGNFTRAAETLRVSQPALSQQIRQLEDDLGGQLFDRSGRTVRLTDFGLAYVGYARQALLDLEAGQRALHDVRDLSRGHVRLAITPTFTEYLVAPLVGQFRALHPGISIEIAELSLEAIETALGDDQVDLAIGFSDVRSDDIEVAPLFAERLTLVAGGAHPLTRASDAIVPARLAELDLALLTSNFVARGYADEYFRLHRIKPRIALQANSISAVLKIVRRGEIATILPGAMRHEHRDLSYVPLDPPFAPRTVALLRRRGAYRTVASVAFCALLEDLLDTGELAGVQAFAGVDGEEDRAQRR</sequence>
<keyword evidence="3 6" id="KW-0238">DNA-binding</keyword>
<dbReference type="Proteomes" id="UP000054770">
    <property type="component" value="Unassembled WGS sequence"/>
</dbReference>
<evidence type="ECO:0000256" key="4">
    <source>
        <dbReference type="ARBA" id="ARBA00023163"/>
    </source>
</evidence>
<dbReference type="SUPFAM" id="SSF53850">
    <property type="entry name" value="Periplasmic binding protein-like II"/>
    <property type="match status" value="1"/>
</dbReference>
<dbReference type="NCBIfam" id="NF008416">
    <property type="entry name" value="PRK11242.1"/>
    <property type="match status" value="1"/>
</dbReference>
<dbReference type="PROSITE" id="PS50931">
    <property type="entry name" value="HTH_LYSR"/>
    <property type="match status" value="1"/>
</dbReference>
<evidence type="ECO:0000256" key="3">
    <source>
        <dbReference type="ARBA" id="ARBA00023125"/>
    </source>
</evidence>
<feature type="domain" description="HTH lysR-type" evidence="5">
    <location>
        <begin position="1"/>
        <end position="58"/>
    </location>
</feature>
<comment type="caution">
    <text evidence="6">The sequence shown here is derived from an EMBL/GenBank/DDBJ whole genome shotgun (WGS) entry which is preliminary data.</text>
</comment>
<dbReference type="GO" id="GO:0003700">
    <property type="term" value="F:DNA-binding transcription factor activity"/>
    <property type="evidence" value="ECO:0007669"/>
    <property type="project" value="InterPro"/>
</dbReference>
<organism evidence="6 7">
    <name type="scientific">Caballeronia choica</name>
    <dbReference type="NCBI Taxonomy" id="326476"/>
    <lineage>
        <taxon>Bacteria</taxon>
        <taxon>Pseudomonadati</taxon>
        <taxon>Pseudomonadota</taxon>
        <taxon>Betaproteobacteria</taxon>
        <taxon>Burkholderiales</taxon>
        <taxon>Burkholderiaceae</taxon>
        <taxon>Caballeronia</taxon>
    </lineage>
</organism>
<dbReference type="SUPFAM" id="SSF46785">
    <property type="entry name" value="Winged helix' DNA-binding domain"/>
    <property type="match status" value="1"/>
</dbReference>
<dbReference type="Pfam" id="PF00126">
    <property type="entry name" value="HTH_1"/>
    <property type="match status" value="1"/>
</dbReference>
<name>A0A158KVL5_9BURK</name>
<evidence type="ECO:0000259" key="5">
    <source>
        <dbReference type="PROSITE" id="PS50931"/>
    </source>
</evidence>
<gene>
    <name evidence="6" type="ORF">AWB68_07432</name>
</gene>
<dbReference type="Gene3D" id="3.40.190.290">
    <property type="match status" value="1"/>
</dbReference>
<dbReference type="InterPro" id="IPR000847">
    <property type="entry name" value="LysR_HTH_N"/>
</dbReference>
<dbReference type="RefSeq" id="WP_235028716.1">
    <property type="nucleotide sequence ID" value="NZ_FCON02000168.1"/>
</dbReference>
<dbReference type="GO" id="GO:0005829">
    <property type="term" value="C:cytosol"/>
    <property type="evidence" value="ECO:0007669"/>
    <property type="project" value="TreeGrafter"/>
</dbReference>
<dbReference type="InterPro" id="IPR036388">
    <property type="entry name" value="WH-like_DNA-bd_sf"/>
</dbReference>
<proteinExistence type="inferred from homology"/>
<keyword evidence="4" id="KW-0804">Transcription</keyword>
<dbReference type="Pfam" id="PF03466">
    <property type="entry name" value="LysR_substrate"/>
    <property type="match status" value="1"/>
</dbReference>
<dbReference type="InterPro" id="IPR005119">
    <property type="entry name" value="LysR_subst-bd"/>
</dbReference>
<dbReference type="PRINTS" id="PR00039">
    <property type="entry name" value="HTHLYSR"/>
</dbReference>
<reference evidence="6" key="1">
    <citation type="submission" date="2016-01" db="EMBL/GenBank/DDBJ databases">
        <authorList>
            <person name="Peeters C."/>
        </authorList>
    </citation>
    <scope>NUCLEOTIDE SEQUENCE [LARGE SCALE GENOMIC DNA]</scope>
    <source>
        <strain evidence="6">LMG 22940</strain>
    </source>
</reference>
<evidence type="ECO:0000313" key="7">
    <source>
        <dbReference type="Proteomes" id="UP000054770"/>
    </source>
</evidence>
<dbReference type="EMBL" id="FCON02000168">
    <property type="protein sequence ID" value="SAL84763.1"/>
    <property type="molecule type" value="Genomic_DNA"/>
</dbReference>